<reference evidence="3" key="1">
    <citation type="submission" date="2022-11" db="UniProtKB">
        <authorList>
            <consortium name="WormBaseParasite"/>
        </authorList>
    </citation>
    <scope>IDENTIFICATION</scope>
</reference>
<dbReference type="WBParaSite" id="PSAMB.scaffold6388size9592.g28432.t1">
    <property type="protein sequence ID" value="PSAMB.scaffold6388size9592.g28432.t1"/>
    <property type="gene ID" value="PSAMB.scaffold6388size9592.g28432"/>
</dbReference>
<sequence length="211" mass="23963">MESQQQRHDSMSDDDDIVLTDVVMSRRSNIVKASPVADSTELHLPSALHTVPHPKESKLNLKKKHKPAGGPSQKKSALDSLFDDLLHKPNVDTDQKEATNKIQHYHKDDVWLTSELTFFSEMGHGIRTCFGPGIERITIGRFVRLEGGRTTKSFANGTKLQFTIKDAIKLYQILPSIYQLYKTQREEYKSLFDAMRTSRLAREGGAKKFPH</sequence>
<keyword evidence="2" id="KW-1185">Reference proteome</keyword>
<protein>
    <submittedName>
        <fullName evidence="3">Uncharacterized protein</fullName>
    </submittedName>
</protein>
<dbReference type="Proteomes" id="UP000887566">
    <property type="component" value="Unplaced"/>
</dbReference>
<proteinExistence type="predicted"/>
<name>A0A914X529_9BILA</name>
<evidence type="ECO:0000313" key="3">
    <source>
        <dbReference type="WBParaSite" id="PSAMB.scaffold6388size9592.g28432.t1"/>
    </source>
</evidence>
<feature type="region of interest" description="Disordered" evidence="1">
    <location>
        <begin position="33"/>
        <end position="76"/>
    </location>
</feature>
<dbReference type="AlphaFoldDB" id="A0A914X529"/>
<evidence type="ECO:0000313" key="2">
    <source>
        <dbReference type="Proteomes" id="UP000887566"/>
    </source>
</evidence>
<organism evidence="2 3">
    <name type="scientific">Plectus sambesii</name>
    <dbReference type="NCBI Taxonomy" id="2011161"/>
    <lineage>
        <taxon>Eukaryota</taxon>
        <taxon>Metazoa</taxon>
        <taxon>Ecdysozoa</taxon>
        <taxon>Nematoda</taxon>
        <taxon>Chromadorea</taxon>
        <taxon>Plectida</taxon>
        <taxon>Plectina</taxon>
        <taxon>Plectoidea</taxon>
        <taxon>Plectidae</taxon>
        <taxon>Plectus</taxon>
    </lineage>
</organism>
<accession>A0A914X529</accession>
<evidence type="ECO:0000256" key="1">
    <source>
        <dbReference type="SAM" id="MobiDB-lite"/>
    </source>
</evidence>